<proteinExistence type="predicted"/>
<dbReference type="RefSeq" id="WP_274191667.1">
    <property type="nucleotide sequence ID" value="NZ_BAABHN010000047.1"/>
</dbReference>
<dbReference type="EMBL" id="JBHSIM010000047">
    <property type="protein sequence ID" value="MFC4835195.1"/>
    <property type="molecule type" value="Genomic_DNA"/>
</dbReference>
<sequence length="531" mass="57561">MPVLDTDLDLSRVPAGDAPFGLRLLDPPDVVETAIRVVERALSSYRGTPAADGAWLHLLRQVDEPRSTRRKGATPELYEPDVVAALLALTPVRTTPADRKQQAKEDHDLTLWRRRQVVDHVFAELLSGVQQTTPGGGPADALQEWETLSGTTQRYVLDGRAGYQVIRADLLAHFGALADGSAKAIERINAYYGTTIKKRTVLGYPDVPVHPDLGAAIDRALRTLAPARRAALAAAGIVVNGAKIRPNANNKMRLSEHSFGFAVDIDANTNPNITGFPVEFIEQITGITLLTKARGGTDVQVFDARGVADWFTQKAPAEREIDRLIAADAALVEAFSSEERLGAGMAAVVVRQTGSQPDPARLLAAAQDAEEERRSLGQPLRWRFADPTVWRRRAAKDGPAQDTLAALVFPLPTHGAPLPEDPRLAVVRRPVVELLVQMAGVYRRSFLPQPKLAKAGPVPAPLRVKPSANPGADALQQIAGSGFLNLPRDLVLALRDPAGGDLKWLGSADHMGDTRDFMHFELKKPPSLYSR</sequence>
<dbReference type="Proteomes" id="UP001595909">
    <property type="component" value="Unassembled WGS sequence"/>
</dbReference>
<reference evidence="2" key="1">
    <citation type="journal article" date="2019" name="Int. J. Syst. Evol. Microbiol.">
        <title>The Global Catalogue of Microorganisms (GCM) 10K type strain sequencing project: providing services to taxonomists for standard genome sequencing and annotation.</title>
        <authorList>
            <consortium name="The Broad Institute Genomics Platform"/>
            <consortium name="The Broad Institute Genome Sequencing Center for Infectious Disease"/>
            <person name="Wu L."/>
            <person name="Ma J."/>
        </authorList>
    </citation>
    <scope>NUCLEOTIDE SEQUENCE [LARGE SCALE GENOMIC DNA]</scope>
    <source>
        <strain evidence="2">CCUG 50347</strain>
    </source>
</reference>
<comment type="caution">
    <text evidence="1">The sequence shown here is derived from an EMBL/GenBank/DDBJ whole genome shotgun (WGS) entry which is preliminary data.</text>
</comment>
<accession>A0ABV9RN14</accession>
<gene>
    <name evidence="1" type="ORF">ACFPEL_22495</name>
</gene>
<name>A0ABV9RN14_9PSEU</name>
<protein>
    <submittedName>
        <fullName evidence="1">Uncharacterized protein</fullName>
    </submittedName>
</protein>
<evidence type="ECO:0000313" key="2">
    <source>
        <dbReference type="Proteomes" id="UP001595909"/>
    </source>
</evidence>
<keyword evidence="2" id="KW-1185">Reference proteome</keyword>
<organism evidence="1 2">
    <name type="scientific">Actinomycetospora chibensis</name>
    <dbReference type="NCBI Taxonomy" id="663606"/>
    <lineage>
        <taxon>Bacteria</taxon>
        <taxon>Bacillati</taxon>
        <taxon>Actinomycetota</taxon>
        <taxon>Actinomycetes</taxon>
        <taxon>Pseudonocardiales</taxon>
        <taxon>Pseudonocardiaceae</taxon>
        <taxon>Actinomycetospora</taxon>
    </lineage>
</organism>
<evidence type="ECO:0000313" key="1">
    <source>
        <dbReference type="EMBL" id="MFC4835195.1"/>
    </source>
</evidence>